<dbReference type="Proteomes" id="UP000003191">
    <property type="component" value="Unassembled WGS sequence"/>
</dbReference>
<keyword evidence="3" id="KW-1185">Reference proteome</keyword>
<dbReference type="EMBL" id="ACCG02000009">
    <property type="protein sequence ID" value="EFE89081.1"/>
    <property type="molecule type" value="Genomic_DNA"/>
</dbReference>
<accession>D4BN44</accession>
<name>D4BN44_BIFBR</name>
<keyword evidence="1" id="KW-0472">Membrane</keyword>
<keyword evidence="1" id="KW-0812">Transmembrane</keyword>
<keyword evidence="1" id="KW-1133">Transmembrane helix</keyword>
<reference evidence="2 3" key="1">
    <citation type="submission" date="2010-02" db="EMBL/GenBank/DDBJ databases">
        <authorList>
            <person name="Weinstock G."/>
            <person name="Sodergren E."/>
            <person name="Clifton S."/>
            <person name="Fulton L."/>
            <person name="Fulton B."/>
            <person name="Courtney L."/>
            <person name="Fronick C."/>
            <person name="Harrison M."/>
            <person name="Strong C."/>
            <person name="Farmer C."/>
            <person name="Delahaunty K."/>
            <person name="Markovic C."/>
            <person name="Hall O."/>
            <person name="Minx P."/>
            <person name="Tomlinson C."/>
            <person name="Mitreva M."/>
            <person name="Nelson J."/>
            <person name="Hou S."/>
            <person name="Wollam A."/>
            <person name="Pepin K.H."/>
            <person name="Johnson M."/>
            <person name="Bhonagiri V."/>
            <person name="Zhang X."/>
            <person name="Suruliraj S."/>
            <person name="Warren W."/>
            <person name="Chinwalla A."/>
            <person name="Mardis E.R."/>
            <person name="Wilson R.K."/>
        </authorList>
    </citation>
    <scope>NUCLEOTIDE SEQUENCE [LARGE SCALE GENOMIC DNA]</scope>
    <source>
        <strain evidence="2 3">DSM 20213</strain>
    </source>
</reference>
<organism evidence="2 3">
    <name type="scientific">Bifidobacterium breve DSM 20213 = JCM 1192</name>
    <dbReference type="NCBI Taxonomy" id="518634"/>
    <lineage>
        <taxon>Bacteria</taxon>
        <taxon>Bacillati</taxon>
        <taxon>Actinomycetota</taxon>
        <taxon>Actinomycetes</taxon>
        <taxon>Bifidobacteriales</taxon>
        <taxon>Bifidobacteriaceae</taxon>
        <taxon>Bifidobacterium</taxon>
    </lineage>
</organism>
<dbReference type="HOGENOM" id="CLU_179094_0_0_11"/>
<proteinExistence type="predicted"/>
<evidence type="ECO:0000313" key="3">
    <source>
        <dbReference type="Proteomes" id="UP000003191"/>
    </source>
</evidence>
<feature type="transmembrane region" description="Helical" evidence="1">
    <location>
        <begin position="53"/>
        <end position="71"/>
    </location>
</feature>
<evidence type="ECO:0000313" key="2">
    <source>
        <dbReference type="EMBL" id="EFE89081.1"/>
    </source>
</evidence>
<protein>
    <submittedName>
        <fullName evidence="2">Uncharacterized protein</fullName>
    </submittedName>
</protein>
<dbReference type="AlphaFoldDB" id="D4BN44"/>
<evidence type="ECO:0000256" key="1">
    <source>
        <dbReference type="SAM" id="Phobius"/>
    </source>
</evidence>
<comment type="caution">
    <text evidence="2">The sequence shown here is derived from an EMBL/GenBank/DDBJ whole genome shotgun (WGS) entry which is preliminary data.</text>
</comment>
<sequence>MEATTSILPEDAALLESDLLPAALLEPQAAIENRVAEAAAMASARLALDMMDMIGFSSLIQLFGWAMLLLLHHRSATHTTE</sequence>
<gene>
    <name evidence="2" type="ORF">BIFBRE_03492</name>
</gene>